<reference evidence="1 2" key="1">
    <citation type="journal article" date="2021" name="Elife">
        <title>Chloroplast acquisition without the gene transfer in kleptoplastic sea slugs, Plakobranchus ocellatus.</title>
        <authorList>
            <person name="Maeda T."/>
            <person name="Takahashi S."/>
            <person name="Yoshida T."/>
            <person name="Shimamura S."/>
            <person name="Takaki Y."/>
            <person name="Nagai Y."/>
            <person name="Toyoda A."/>
            <person name="Suzuki Y."/>
            <person name="Arimoto A."/>
            <person name="Ishii H."/>
            <person name="Satoh N."/>
            <person name="Nishiyama T."/>
            <person name="Hasebe M."/>
            <person name="Maruyama T."/>
            <person name="Minagawa J."/>
            <person name="Obokata J."/>
            <person name="Shigenobu S."/>
        </authorList>
    </citation>
    <scope>NUCLEOTIDE SEQUENCE [LARGE SCALE GENOMIC DNA]</scope>
</reference>
<evidence type="ECO:0000313" key="1">
    <source>
        <dbReference type="EMBL" id="GFO15700.1"/>
    </source>
</evidence>
<dbReference type="AlphaFoldDB" id="A0AAV4B540"/>
<sequence>MLTMPRQADYRTCSQFLQSSSTPGQVCVATQQSATRTCYSNMSRKRPTCPTQGKRTSIHIRRWNKILVWKCLRKRAYWMGVLTGNEISAHLPD</sequence>
<dbReference type="Proteomes" id="UP000735302">
    <property type="component" value="Unassembled WGS sequence"/>
</dbReference>
<evidence type="ECO:0000313" key="2">
    <source>
        <dbReference type="Proteomes" id="UP000735302"/>
    </source>
</evidence>
<name>A0AAV4B540_9GAST</name>
<accession>A0AAV4B540</accession>
<keyword evidence="2" id="KW-1185">Reference proteome</keyword>
<organism evidence="1 2">
    <name type="scientific">Plakobranchus ocellatus</name>
    <dbReference type="NCBI Taxonomy" id="259542"/>
    <lineage>
        <taxon>Eukaryota</taxon>
        <taxon>Metazoa</taxon>
        <taxon>Spiralia</taxon>
        <taxon>Lophotrochozoa</taxon>
        <taxon>Mollusca</taxon>
        <taxon>Gastropoda</taxon>
        <taxon>Heterobranchia</taxon>
        <taxon>Euthyneura</taxon>
        <taxon>Panpulmonata</taxon>
        <taxon>Sacoglossa</taxon>
        <taxon>Placobranchoidea</taxon>
        <taxon>Plakobranchidae</taxon>
        <taxon>Plakobranchus</taxon>
    </lineage>
</organism>
<gene>
    <name evidence="1" type="ORF">PoB_004220500</name>
</gene>
<dbReference type="EMBL" id="BLXT01004610">
    <property type="protein sequence ID" value="GFO15700.1"/>
    <property type="molecule type" value="Genomic_DNA"/>
</dbReference>
<proteinExistence type="predicted"/>
<protein>
    <submittedName>
        <fullName evidence="1">Uncharacterized protein</fullName>
    </submittedName>
</protein>
<comment type="caution">
    <text evidence="1">The sequence shown here is derived from an EMBL/GenBank/DDBJ whole genome shotgun (WGS) entry which is preliminary data.</text>
</comment>